<dbReference type="EMBL" id="QNSB01000001">
    <property type="protein sequence ID" value="RBP74690.1"/>
    <property type="molecule type" value="Genomic_DNA"/>
</dbReference>
<evidence type="ECO:0000256" key="5">
    <source>
        <dbReference type="ARBA" id="ARBA00022692"/>
    </source>
</evidence>
<accession>A0A366IRT0</accession>
<evidence type="ECO:0000256" key="2">
    <source>
        <dbReference type="ARBA" id="ARBA00009142"/>
    </source>
</evidence>
<dbReference type="InterPro" id="IPR052017">
    <property type="entry name" value="TSUP"/>
</dbReference>
<evidence type="ECO:0000313" key="9">
    <source>
        <dbReference type="EMBL" id="RBP74690.1"/>
    </source>
</evidence>
<dbReference type="PANTHER" id="PTHR30269">
    <property type="entry name" value="TRANSMEMBRANE PROTEIN YFCA"/>
    <property type="match status" value="1"/>
</dbReference>
<evidence type="ECO:0000256" key="3">
    <source>
        <dbReference type="ARBA" id="ARBA00022448"/>
    </source>
</evidence>
<name>A0A366IRT0_9MICO</name>
<feature type="transmembrane region" description="Helical" evidence="8">
    <location>
        <begin position="211"/>
        <end position="230"/>
    </location>
</feature>
<keyword evidence="4 8" id="KW-1003">Cell membrane</keyword>
<evidence type="ECO:0000256" key="8">
    <source>
        <dbReference type="RuleBase" id="RU363041"/>
    </source>
</evidence>
<evidence type="ECO:0000256" key="1">
    <source>
        <dbReference type="ARBA" id="ARBA00004651"/>
    </source>
</evidence>
<evidence type="ECO:0000256" key="7">
    <source>
        <dbReference type="ARBA" id="ARBA00023136"/>
    </source>
</evidence>
<feature type="transmembrane region" description="Helical" evidence="8">
    <location>
        <begin position="109"/>
        <end position="127"/>
    </location>
</feature>
<dbReference type="AlphaFoldDB" id="A0A366IRT0"/>
<evidence type="ECO:0000256" key="6">
    <source>
        <dbReference type="ARBA" id="ARBA00022989"/>
    </source>
</evidence>
<proteinExistence type="inferred from homology"/>
<evidence type="ECO:0000313" key="10">
    <source>
        <dbReference type="Proteomes" id="UP000253509"/>
    </source>
</evidence>
<dbReference type="PANTHER" id="PTHR30269:SF0">
    <property type="entry name" value="MEMBRANE TRANSPORTER PROTEIN YFCA-RELATED"/>
    <property type="match status" value="1"/>
</dbReference>
<keyword evidence="5 8" id="KW-0812">Transmembrane</keyword>
<gene>
    <name evidence="9" type="ORF">DFO65_101415</name>
</gene>
<feature type="transmembrane region" description="Helical" evidence="8">
    <location>
        <begin position="83"/>
        <end position="102"/>
    </location>
</feature>
<feature type="transmembrane region" description="Helical" evidence="8">
    <location>
        <begin position="242"/>
        <end position="260"/>
    </location>
</feature>
<dbReference type="GO" id="GO:0005886">
    <property type="term" value="C:plasma membrane"/>
    <property type="evidence" value="ECO:0007669"/>
    <property type="project" value="UniProtKB-SubCell"/>
</dbReference>
<comment type="caution">
    <text evidence="9">The sequence shown here is derived from an EMBL/GenBank/DDBJ whole genome shotgun (WGS) entry which is preliminary data.</text>
</comment>
<dbReference type="RefSeq" id="WP_428844209.1">
    <property type="nucleotide sequence ID" value="NZ_QNSB01000001.1"/>
</dbReference>
<keyword evidence="3" id="KW-0813">Transport</keyword>
<dbReference type="InterPro" id="IPR002781">
    <property type="entry name" value="TM_pro_TauE-like"/>
</dbReference>
<feature type="transmembrane region" description="Helical" evidence="8">
    <location>
        <begin position="147"/>
        <end position="164"/>
    </location>
</feature>
<dbReference type="Proteomes" id="UP000253509">
    <property type="component" value="Unassembled WGS sequence"/>
</dbReference>
<sequence length="268" mass="27261">MEALTGGIDVTLTMLLLLFAAGALAGWVDAVVGGGGLIQLPALLLVPGMTPVQAVATNKVGSIAGTTASAVTYLRKVAPDRSATIPAAATAFFGAVLGAKLATVVPSELFTPIILAALVAVGAFTILNPSLGTDVSLRFGEQSKRHHGLSWLIGFAIGVYDGVLGPGTGSFLVIAFVTIIGFSFLQASATAKVINWATNFGALVYFVPDGQVVWLLGLVVAAGNVLGGIFGARTALKRGSGFVRIVFVVVVSAMIIRLGADVVTGLIR</sequence>
<reference evidence="9 10" key="1">
    <citation type="submission" date="2018-06" db="EMBL/GenBank/DDBJ databases">
        <title>Freshwater and sediment microbial communities from various areas in North America, analyzing microbe dynamics in response to fracking.</title>
        <authorList>
            <person name="Lamendella R."/>
        </authorList>
    </citation>
    <scope>NUCLEOTIDE SEQUENCE [LARGE SCALE GENOMIC DNA]</scope>
    <source>
        <strain evidence="9 10">3b_TX</strain>
    </source>
</reference>
<comment type="subcellular location">
    <subcellularLocation>
        <location evidence="1 8">Cell membrane</location>
        <topology evidence="1 8">Multi-pass membrane protein</topology>
    </subcellularLocation>
</comment>
<dbReference type="Pfam" id="PF01925">
    <property type="entry name" value="TauE"/>
    <property type="match status" value="1"/>
</dbReference>
<keyword evidence="10" id="KW-1185">Reference proteome</keyword>
<protein>
    <recommendedName>
        <fullName evidence="8">Probable membrane transporter protein</fullName>
    </recommendedName>
</protein>
<organism evidence="9 10">
    <name type="scientific">Brevibacterium celere</name>
    <dbReference type="NCBI Taxonomy" id="225845"/>
    <lineage>
        <taxon>Bacteria</taxon>
        <taxon>Bacillati</taxon>
        <taxon>Actinomycetota</taxon>
        <taxon>Actinomycetes</taxon>
        <taxon>Micrococcales</taxon>
        <taxon>Brevibacteriaceae</taxon>
        <taxon>Brevibacterium</taxon>
    </lineage>
</organism>
<evidence type="ECO:0000256" key="4">
    <source>
        <dbReference type="ARBA" id="ARBA00022475"/>
    </source>
</evidence>
<comment type="similarity">
    <text evidence="2 8">Belongs to the 4-toluene sulfonate uptake permease (TSUP) (TC 2.A.102) family.</text>
</comment>
<keyword evidence="7 8" id="KW-0472">Membrane</keyword>
<keyword evidence="6 8" id="KW-1133">Transmembrane helix</keyword>